<keyword evidence="2" id="KW-1185">Reference proteome</keyword>
<name>A0A6A4WTX2_AMPAM</name>
<dbReference type="Proteomes" id="UP000440578">
    <property type="component" value="Unassembled WGS sequence"/>
</dbReference>
<protein>
    <submittedName>
        <fullName evidence="1">Uncharacterized protein</fullName>
    </submittedName>
</protein>
<gene>
    <name evidence="1" type="ORF">FJT64_022844</name>
</gene>
<dbReference type="Pfam" id="PF18907">
    <property type="entry name" value="DUF5662"/>
    <property type="match status" value="1"/>
</dbReference>
<dbReference type="AlphaFoldDB" id="A0A6A4WTX2"/>
<reference evidence="1 2" key="1">
    <citation type="submission" date="2019-07" db="EMBL/GenBank/DDBJ databases">
        <title>Draft genome assembly of a fouling barnacle, Amphibalanus amphitrite (Darwin, 1854): The first reference genome for Thecostraca.</title>
        <authorList>
            <person name="Kim W."/>
        </authorList>
    </citation>
    <scope>NUCLEOTIDE SEQUENCE [LARGE SCALE GENOMIC DNA]</scope>
    <source>
        <strain evidence="1">SNU_AA5</strain>
        <tissue evidence="1">Soma without cirri and trophi</tissue>
    </source>
</reference>
<evidence type="ECO:0000313" key="1">
    <source>
        <dbReference type="EMBL" id="KAF0305531.1"/>
    </source>
</evidence>
<sequence>MAASKPPAASMASADEKWGRLQATVHERLDTTANYADTVARVVDTLWTWEQRRDAQAALLDRDARSPFYRILWDDYRMSEHYAQTDSHREFMVRSFDRLGGYLPAVTRRAAEDHDLSKYELVEAVGYTLRWVHGRQGVHWLEALGHHYGVQEHHPQFFIMGKTGLGLMSTDALQESLVDMVACRWERQLEGRQDVTNSELVDIAPGFFDRYQVADRAAVQALIDKIARQE</sequence>
<accession>A0A6A4WTX2</accession>
<organism evidence="1 2">
    <name type="scientific">Amphibalanus amphitrite</name>
    <name type="common">Striped barnacle</name>
    <name type="synonym">Balanus amphitrite</name>
    <dbReference type="NCBI Taxonomy" id="1232801"/>
    <lineage>
        <taxon>Eukaryota</taxon>
        <taxon>Metazoa</taxon>
        <taxon>Ecdysozoa</taxon>
        <taxon>Arthropoda</taxon>
        <taxon>Crustacea</taxon>
        <taxon>Multicrustacea</taxon>
        <taxon>Cirripedia</taxon>
        <taxon>Thoracica</taxon>
        <taxon>Thoracicalcarea</taxon>
        <taxon>Balanomorpha</taxon>
        <taxon>Balanoidea</taxon>
        <taxon>Balanidae</taxon>
        <taxon>Amphibalaninae</taxon>
        <taxon>Amphibalanus</taxon>
    </lineage>
</organism>
<dbReference type="InterPro" id="IPR043721">
    <property type="entry name" value="DUF5662"/>
</dbReference>
<comment type="caution">
    <text evidence="1">The sequence shown here is derived from an EMBL/GenBank/DDBJ whole genome shotgun (WGS) entry which is preliminary data.</text>
</comment>
<proteinExistence type="predicted"/>
<evidence type="ECO:0000313" key="2">
    <source>
        <dbReference type="Proteomes" id="UP000440578"/>
    </source>
</evidence>
<dbReference type="EMBL" id="VIIS01000746">
    <property type="protein sequence ID" value="KAF0305531.1"/>
    <property type="molecule type" value="Genomic_DNA"/>
</dbReference>